<keyword evidence="2" id="KW-0762">Sugar transport</keyword>
<organism evidence="2 3">
    <name type="scientific">Lactobacillus equicursoris</name>
    <dbReference type="NCBI Taxonomy" id="420645"/>
    <lineage>
        <taxon>Bacteria</taxon>
        <taxon>Bacillati</taxon>
        <taxon>Bacillota</taxon>
        <taxon>Bacilli</taxon>
        <taxon>Lactobacillales</taxon>
        <taxon>Lactobacillaceae</taxon>
        <taxon>Lactobacillus</taxon>
    </lineage>
</organism>
<comment type="caution">
    <text evidence="2">The sequence shown here is derived from an EMBL/GenBank/DDBJ whole genome shotgun (WGS) entry which is preliminary data.</text>
</comment>
<dbReference type="AlphaFoldDB" id="A0A844FNI7"/>
<keyword evidence="2" id="KW-0813">Transport</keyword>
<dbReference type="Proteomes" id="UP000452141">
    <property type="component" value="Unassembled WGS sequence"/>
</dbReference>
<gene>
    <name evidence="2" type="ORF">FYJ61_05590</name>
</gene>
<dbReference type="RefSeq" id="WP_008460614.1">
    <property type="nucleotide sequence ID" value="NZ_VUMW01000013.1"/>
</dbReference>
<dbReference type="EMBL" id="VUMW01000013">
    <property type="protein sequence ID" value="MST79938.1"/>
    <property type="molecule type" value="Genomic_DNA"/>
</dbReference>
<reference evidence="2 3" key="1">
    <citation type="submission" date="2019-08" db="EMBL/GenBank/DDBJ databases">
        <title>In-depth cultivation of the pig gut microbiome towards novel bacterial diversity and tailored functional studies.</title>
        <authorList>
            <person name="Wylensek D."/>
            <person name="Hitch T.C.A."/>
            <person name="Clavel T."/>
        </authorList>
    </citation>
    <scope>NUCLEOTIDE SEQUENCE [LARGE SCALE GENOMIC DNA]</scope>
    <source>
        <strain evidence="2 3">WCA-470BD-2E</strain>
    </source>
</reference>
<evidence type="ECO:0000259" key="1">
    <source>
        <dbReference type="PROSITE" id="PS51094"/>
    </source>
</evidence>
<dbReference type="InterPro" id="IPR016152">
    <property type="entry name" value="PTrfase/Anion_transptr"/>
</dbReference>
<protein>
    <submittedName>
        <fullName evidence="2">PTS sugar transporter subunit IIA</fullName>
    </submittedName>
</protein>
<sequence>MLTATKKGLFADDAVFISSQSDKEAVIREVYQKLLDRGYVKGDFIEHILERENKYPTGIDTSPISKDLPNVAIPHTEGEFVNTRMIVPIELTHPIKFNNMIEPDKELDVKFLFMILNNDPEGQANILAQIMDFLNSTPVDQLTKLFNLKSTNEIYEFMADHFKQD</sequence>
<dbReference type="InterPro" id="IPR051541">
    <property type="entry name" value="PTS_SugarTrans_NitroReg"/>
</dbReference>
<accession>A0A844FNI7</accession>
<proteinExistence type="predicted"/>
<dbReference type="PROSITE" id="PS51094">
    <property type="entry name" value="PTS_EIIA_TYPE_2"/>
    <property type="match status" value="1"/>
</dbReference>
<feature type="domain" description="PTS EIIA type-2" evidence="1">
    <location>
        <begin position="7"/>
        <end position="161"/>
    </location>
</feature>
<dbReference type="SUPFAM" id="SSF55804">
    <property type="entry name" value="Phoshotransferase/anion transport protein"/>
    <property type="match status" value="1"/>
</dbReference>
<dbReference type="PANTHER" id="PTHR47738:SF3">
    <property type="entry name" value="PHOSPHOTRANSFERASE SYSTEM MANNITOL_FRUCTOSE-SPECIFIC IIA DOMAIN CONTAINING PROTEIN"/>
    <property type="match status" value="1"/>
</dbReference>
<evidence type="ECO:0000313" key="3">
    <source>
        <dbReference type="Proteomes" id="UP000452141"/>
    </source>
</evidence>
<dbReference type="Gene3D" id="3.40.930.10">
    <property type="entry name" value="Mannitol-specific EII, Chain A"/>
    <property type="match status" value="1"/>
</dbReference>
<evidence type="ECO:0000313" key="2">
    <source>
        <dbReference type="EMBL" id="MST79938.1"/>
    </source>
</evidence>
<dbReference type="PANTHER" id="PTHR47738">
    <property type="entry name" value="PTS SYSTEM FRUCTOSE-LIKE EIIA COMPONENT-RELATED"/>
    <property type="match status" value="1"/>
</dbReference>
<dbReference type="CDD" id="cd00211">
    <property type="entry name" value="PTS_IIA_fru"/>
    <property type="match status" value="1"/>
</dbReference>
<dbReference type="InterPro" id="IPR002178">
    <property type="entry name" value="PTS_EIIA_type-2_dom"/>
</dbReference>
<dbReference type="Pfam" id="PF00359">
    <property type="entry name" value="PTS_EIIA_2"/>
    <property type="match status" value="1"/>
</dbReference>
<name>A0A844FNI7_9LACO</name>